<dbReference type="EMBL" id="CP044016">
    <property type="protein sequence ID" value="QES90222.1"/>
    <property type="molecule type" value="Genomic_DNA"/>
</dbReference>
<evidence type="ECO:0000313" key="3">
    <source>
        <dbReference type="EMBL" id="QES90222.1"/>
    </source>
</evidence>
<evidence type="ECO:0000313" key="4">
    <source>
        <dbReference type="Proteomes" id="UP000292424"/>
    </source>
</evidence>
<protein>
    <submittedName>
        <fullName evidence="3">Uncharacterized protein</fullName>
    </submittedName>
</protein>
<dbReference type="OrthoDB" id="799522at2"/>
<evidence type="ECO:0000256" key="2">
    <source>
        <dbReference type="SAM" id="SignalP"/>
    </source>
</evidence>
<evidence type="ECO:0000256" key="1">
    <source>
        <dbReference type="SAM" id="MobiDB-lite"/>
    </source>
</evidence>
<dbReference type="AlphaFoldDB" id="A0A5P2G8H5"/>
<dbReference type="Proteomes" id="UP000292424">
    <property type="component" value="Chromosome"/>
</dbReference>
<sequence>MKKKNILLGVLFSVITASSFAQRGDHGDQRREPPRQEQKGQQEHFYYIPEYNAYYDAIKKLFFYEKGNKWKSTKQPKRFAKNFDINKVDKRAVQNVQNENKPYLNNQQDKNNFRGR</sequence>
<organism evidence="3 4">
    <name type="scientific">Rhizosphaericola mali</name>
    <dbReference type="NCBI Taxonomy" id="2545455"/>
    <lineage>
        <taxon>Bacteria</taxon>
        <taxon>Pseudomonadati</taxon>
        <taxon>Bacteroidota</taxon>
        <taxon>Chitinophagia</taxon>
        <taxon>Chitinophagales</taxon>
        <taxon>Chitinophagaceae</taxon>
        <taxon>Rhizosphaericola</taxon>
    </lineage>
</organism>
<name>A0A5P2G8H5_9BACT</name>
<dbReference type="KEGG" id="arac:E0W69_016720"/>
<keyword evidence="4" id="KW-1185">Reference proteome</keyword>
<accession>A0A5P2G8H5</accession>
<proteinExistence type="predicted"/>
<feature type="compositionally biased region" description="Basic and acidic residues" evidence="1">
    <location>
        <begin position="23"/>
        <end position="42"/>
    </location>
</feature>
<keyword evidence="2" id="KW-0732">Signal</keyword>
<feature type="chain" id="PRO_5024391814" evidence="2">
    <location>
        <begin position="24"/>
        <end position="116"/>
    </location>
</feature>
<dbReference type="RefSeq" id="WP_131331178.1">
    <property type="nucleotide sequence ID" value="NZ_CP044016.1"/>
</dbReference>
<feature type="region of interest" description="Disordered" evidence="1">
    <location>
        <begin position="95"/>
        <end position="116"/>
    </location>
</feature>
<feature type="signal peptide" evidence="2">
    <location>
        <begin position="1"/>
        <end position="23"/>
    </location>
</feature>
<gene>
    <name evidence="3" type="ORF">E0W69_016720</name>
</gene>
<feature type="compositionally biased region" description="Polar residues" evidence="1">
    <location>
        <begin position="95"/>
        <end position="110"/>
    </location>
</feature>
<reference evidence="3 4" key="1">
    <citation type="submission" date="2019-09" db="EMBL/GenBank/DDBJ databases">
        <title>Complete genome sequence of Arachidicoccus sp. B3-10 isolated from apple orchard soil.</title>
        <authorList>
            <person name="Kim H.S."/>
            <person name="Han K.-I."/>
            <person name="Suh M.K."/>
            <person name="Lee K.C."/>
            <person name="Eom M.K."/>
            <person name="Kim J.-S."/>
            <person name="Kang S.W."/>
            <person name="Sin Y."/>
            <person name="Lee J.-S."/>
        </authorList>
    </citation>
    <scope>NUCLEOTIDE SEQUENCE [LARGE SCALE GENOMIC DNA]</scope>
    <source>
        <strain evidence="3 4">B3-10</strain>
    </source>
</reference>
<feature type="region of interest" description="Disordered" evidence="1">
    <location>
        <begin position="21"/>
        <end position="42"/>
    </location>
</feature>